<reference evidence="1" key="2">
    <citation type="journal article" date="2015" name="Fish Shellfish Immunol.">
        <title>Early steps in the European eel (Anguilla anguilla)-Vibrio vulnificus interaction in the gills: Role of the RtxA13 toxin.</title>
        <authorList>
            <person name="Callol A."/>
            <person name="Pajuelo D."/>
            <person name="Ebbesson L."/>
            <person name="Teles M."/>
            <person name="MacKenzie S."/>
            <person name="Amaro C."/>
        </authorList>
    </citation>
    <scope>NUCLEOTIDE SEQUENCE</scope>
</reference>
<accession>A0A0E9USC6</accession>
<protein>
    <submittedName>
        <fullName evidence="1">Uncharacterized protein</fullName>
    </submittedName>
</protein>
<name>A0A0E9USC6_ANGAN</name>
<organism evidence="1">
    <name type="scientific">Anguilla anguilla</name>
    <name type="common">European freshwater eel</name>
    <name type="synonym">Muraena anguilla</name>
    <dbReference type="NCBI Taxonomy" id="7936"/>
    <lineage>
        <taxon>Eukaryota</taxon>
        <taxon>Metazoa</taxon>
        <taxon>Chordata</taxon>
        <taxon>Craniata</taxon>
        <taxon>Vertebrata</taxon>
        <taxon>Euteleostomi</taxon>
        <taxon>Actinopterygii</taxon>
        <taxon>Neopterygii</taxon>
        <taxon>Teleostei</taxon>
        <taxon>Anguilliformes</taxon>
        <taxon>Anguillidae</taxon>
        <taxon>Anguilla</taxon>
    </lineage>
</organism>
<evidence type="ECO:0000313" key="1">
    <source>
        <dbReference type="EMBL" id="JAH67853.1"/>
    </source>
</evidence>
<sequence length="61" mass="7132">MVTITVQHAREHRNVSTVHRWVFGRAALTHKKNVCFPGRELLLYLWVRSLPSKDISEYQGV</sequence>
<proteinExistence type="predicted"/>
<reference evidence="1" key="1">
    <citation type="submission" date="2014-11" db="EMBL/GenBank/DDBJ databases">
        <authorList>
            <person name="Amaro Gonzalez C."/>
        </authorList>
    </citation>
    <scope>NUCLEOTIDE SEQUENCE</scope>
</reference>
<dbReference type="EMBL" id="GBXM01040724">
    <property type="protein sequence ID" value="JAH67853.1"/>
    <property type="molecule type" value="Transcribed_RNA"/>
</dbReference>
<dbReference type="AlphaFoldDB" id="A0A0E9USC6"/>